<feature type="compositionally biased region" description="Low complexity" evidence="1">
    <location>
        <begin position="1"/>
        <end position="12"/>
    </location>
</feature>
<accession>A0A4X2LUN9</accession>
<sequence length="166" mass="17840">MRRSPRPGSAAPPHKHNPDFYSDRSNSSVSANSRDSGSLREAAGRDAGSIRGSESILYTEAAGGHRWAGSRLMSLALPRRGCSWEMGDSGRELTRGGSQWRPRTGPGSASCSSDSRSSRSSHRAPQPSPSTRGPFPGPPHPAANQEPDKYDTPDPYPAPPRRLPRL</sequence>
<evidence type="ECO:0000313" key="3">
    <source>
        <dbReference type="Proteomes" id="UP000314987"/>
    </source>
</evidence>
<proteinExistence type="predicted"/>
<feature type="region of interest" description="Disordered" evidence="1">
    <location>
        <begin position="81"/>
        <end position="166"/>
    </location>
</feature>
<protein>
    <submittedName>
        <fullName evidence="2">Uncharacterized protein</fullName>
    </submittedName>
</protein>
<feature type="compositionally biased region" description="Pro residues" evidence="1">
    <location>
        <begin position="154"/>
        <end position="166"/>
    </location>
</feature>
<evidence type="ECO:0000313" key="2">
    <source>
        <dbReference type="Ensembl" id="ENSVURP00010024692.1"/>
    </source>
</evidence>
<keyword evidence="3" id="KW-1185">Reference proteome</keyword>
<dbReference type="STRING" id="29139.ENSVURP00010024692"/>
<dbReference type="Proteomes" id="UP000314987">
    <property type="component" value="Unassembled WGS sequence"/>
</dbReference>
<organism evidence="2 3">
    <name type="scientific">Vombatus ursinus</name>
    <name type="common">Common wombat</name>
    <dbReference type="NCBI Taxonomy" id="29139"/>
    <lineage>
        <taxon>Eukaryota</taxon>
        <taxon>Metazoa</taxon>
        <taxon>Chordata</taxon>
        <taxon>Craniata</taxon>
        <taxon>Vertebrata</taxon>
        <taxon>Euteleostomi</taxon>
        <taxon>Mammalia</taxon>
        <taxon>Metatheria</taxon>
        <taxon>Diprotodontia</taxon>
        <taxon>Vombatidae</taxon>
        <taxon>Vombatus</taxon>
    </lineage>
</organism>
<reference evidence="3" key="1">
    <citation type="submission" date="2018-12" db="EMBL/GenBank/DDBJ databases">
        <authorList>
            <person name="Yazar S."/>
        </authorList>
    </citation>
    <scope>NUCLEOTIDE SEQUENCE [LARGE SCALE GENOMIC DNA]</scope>
</reference>
<name>A0A4X2LUN9_VOMUR</name>
<dbReference type="Ensembl" id="ENSVURT00010028104.1">
    <property type="protein sequence ID" value="ENSVURP00010024692.1"/>
    <property type="gene ID" value="ENSVURG00010018928.1"/>
</dbReference>
<reference evidence="2" key="2">
    <citation type="submission" date="2025-08" db="UniProtKB">
        <authorList>
            <consortium name="Ensembl"/>
        </authorList>
    </citation>
    <scope>IDENTIFICATION</scope>
</reference>
<feature type="compositionally biased region" description="Low complexity" evidence="1">
    <location>
        <begin position="23"/>
        <end position="36"/>
    </location>
</feature>
<evidence type="ECO:0000256" key="1">
    <source>
        <dbReference type="SAM" id="MobiDB-lite"/>
    </source>
</evidence>
<reference evidence="2" key="3">
    <citation type="submission" date="2025-09" db="UniProtKB">
        <authorList>
            <consortium name="Ensembl"/>
        </authorList>
    </citation>
    <scope>IDENTIFICATION</scope>
</reference>
<feature type="region of interest" description="Disordered" evidence="1">
    <location>
        <begin position="1"/>
        <end position="55"/>
    </location>
</feature>
<dbReference type="AlphaFoldDB" id="A0A4X2LUN9"/>